<dbReference type="EMBL" id="CP151261">
    <property type="protein sequence ID" value="WZH42148.1"/>
    <property type="molecule type" value="Genomic_DNA"/>
</dbReference>
<evidence type="ECO:0000256" key="4">
    <source>
        <dbReference type="ARBA" id="ARBA00023136"/>
    </source>
</evidence>
<keyword evidence="2 5" id="KW-0812">Transmembrane</keyword>
<dbReference type="EMBL" id="CP151267">
    <property type="protein sequence ID" value="WZH50289.1"/>
    <property type="molecule type" value="Genomic_DNA"/>
</dbReference>
<evidence type="ECO:0000256" key="3">
    <source>
        <dbReference type="ARBA" id="ARBA00022989"/>
    </source>
</evidence>
<gene>
    <name evidence="6" type="ORF">QYS62_003138</name>
    <name evidence="7" type="ORF">QYS62_011533</name>
</gene>
<evidence type="ECO:0000256" key="5">
    <source>
        <dbReference type="SAM" id="Phobius"/>
    </source>
</evidence>
<feature type="transmembrane region" description="Helical" evidence="5">
    <location>
        <begin position="235"/>
        <end position="255"/>
    </location>
</feature>
<dbReference type="Proteomes" id="UP001489902">
    <property type="component" value="Chromosome 8"/>
</dbReference>
<accession>A0ABZ2WNC6</accession>
<organism evidence="6 8">
    <name type="scientific">Fusarium acuminatum</name>
    <dbReference type="NCBI Taxonomy" id="5515"/>
    <lineage>
        <taxon>Eukaryota</taxon>
        <taxon>Fungi</taxon>
        <taxon>Dikarya</taxon>
        <taxon>Ascomycota</taxon>
        <taxon>Pezizomycotina</taxon>
        <taxon>Sordariomycetes</taxon>
        <taxon>Hypocreomycetidae</taxon>
        <taxon>Hypocreales</taxon>
        <taxon>Nectriaceae</taxon>
        <taxon>Fusarium</taxon>
        <taxon>Fusarium tricinctum species complex</taxon>
    </lineage>
</organism>
<feature type="transmembrane region" description="Helical" evidence="5">
    <location>
        <begin position="14"/>
        <end position="34"/>
    </location>
</feature>
<dbReference type="Proteomes" id="UP001489902">
    <property type="component" value="Chromosome 2"/>
</dbReference>
<comment type="subcellular location">
    <subcellularLocation>
        <location evidence="1">Membrane</location>
        <topology evidence="1">Multi-pass membrane protein</topology>
    </subcellularLocation>
</comment>
<name>A0ABZ2WNC6_9HYPO</name>
<evidence type="ECO:0000256" key="2">
    <source>
        <dbReference type="ARBA" id="ARBA00022692"/>
    </source>
</evidence>
<dbReference type="InterPro" id="IPR007568">
    <property type="entry name" value="RTA1"/>
</dbReference>
<feature type="transmembrane region" description="Helical" evidence="5">
    <location>
        <begin position="74"/>
        <end position="101"/>
    </location>
</feature>
<sequence length="284" mass="31473">MADQESIWMYDPSFPLAVIGTVVYGITFLVLAYLTLIKYRAWFFIVVVVGSAIEVAAYNLRVYSAKNQSEITPFVLTLTCTVLAPVLIAAGNYLLISRLILAVLPPSHHRILKIPGQRLTPIFVACDVIAFLIQGSGSGIASSDNWQGEMEKIGVKVLVAGLSFQLVAFSLFLCVFRRFHVLAGRMAVDNAPTGWRKVVLAVYISSILIMVSIRCVFRVVEFAGGRDSYAFIHEWPFWVFESLPMVGAIGIFCIYHPSRYLGSHGPRFRAVCAEDTVELAEGRK</sequence>
<feature type="transmembrane region" description="Helical" evidence="5">
    <location>
        <begin position="122"/>
        <end position="141"/>
    </location>
</feature>
<dbReference type="PANTHER" id="PTHR31465">
    <property type="entry name" value="PROTEIN RTA1-RELATED"/>
    <property type="match status" value="1"/>
</dbReference>
<keyword evidence="3 5" id="KW-1133">Transmembrane helix</keyword>
<evidence type="ECO:0000313" key="8">
    <source>
        <dbReference type="Proteomes" id="UP001489902"/>
    </source>
</evidence>
<evidence type="ECO:0000313" key="6">
    <source>
        <dbReference type="EMBL" id="WZH42148.1"/>
    </source>
</evidence>
<proteinExistence type="predicted"/>
<feature type="transmembrane region" description="Helical" evidence="5">
    <location>
        <begin position="198"/>
        <end position="220"/>
    </location>
</feature>
<feature type="transmembrane region" description="Helical" evidence="5">
    <location>
        <begin position="153"/>
        <end position="177"/>
    </location>
</feature>
<dbReference type="Pfam" id="PF04479">
    <property type="entry name" value="RTA1"/>
    <property type="match status" value="1"/>
</dbReference>
<evidence type="ECO:0000256" key="1">
    <source>
        <dbReference type="ARBA" id="ARBA00004141"/>
    </source>
</evidence>
<evidence type="ECO:0000313" key="7">
    <source>
        <dbReference type="EMBL" id="WZH50289.1"/>
    </source>
</evidence>
<dbReference type="PANTHER" id="PTHR31465:SF32">
    <property type="entry name" value="DOMAIN PROTEIN, PUTATIVE-RELATED"/>
    <property type="match status" value="1"/>
</dbReference>
<reference evidence="6 8" key="1">
    <citation type="submission" date="2024-04" db="EMBL/GenBank/DDBJ databases">
        <title>Complete genome sequence of Fusarium acuminatum.</title>
        <authorList>
            <person name="Lan B."/>
        </authorList>
    </citation>
    <scope>NUCLEOTIDE SEQUENCE [LARGE SCALE GENOMIC DNA]</scope>
    <source>
        <strain evidence="6">1A</strain>
    </source>
</reference>
<protein>
    <submittedName>
        <fullName evidence="6">Rtm1-like protein</fullName>
    </submittedName>
</protein>
<keyword evidence="4 5" id="KW-0472">Membrane</keyword>
<keyword evidence="8" id="KW-1185">Reference proteome</keyword>
<feature type="transmembrane region" description="Helical" evidence="5">
    <location>
        <begin position="41"/>
        <end position="62"/>
    </location>
</feature>